<sequence>NPTMNTAASHGDKTKSPMSKPSPRLDSYLPRPGSLFRSPIQKSLQQQPLTLSMSYDTFFPDDQITDSDPLGPSAPYGHGGPMEFEDSRYNDERFDYQQDYEYDPTPLPLPTSMYQEKQSGQSVSNDTSKLYSDFEHIHGLFSPRLHARPTFQEGEERDKDRYRALRLAHNTTKDKDMDKVQDEDKREEAEDNENNSDEEEDDDEQATSDTTITSTLHDLAHC</sequence>
<organism evidence="2 3">
    <name type="scientific">Lunasporangiospora selenospora</name>
    <dbReference type="NCBI Taxonomy" id="979761"/>
    <lineage>
        <taxon>Eukaryota</taxon>
        <taxon>Fungi</taxon>
        <taxon>Fungi incertae sedis</taxon>
        <taxon>Mucoromycota</taxon>
        <taxon>Mortierellomycotina</taxon>
        <taxon>Mortierellomycetes</taxon>
        <taxon>Mortierellales</taxon>
        <taxon>Mortierellaceae</taxon>
        <taxon>Lunasporangiospora</taxon>
    </lineage>
</organism>
<evidence type="ECO:0000313" key="2">
    <source>
        <dbReference type="EMBL" id="KAF9579378.1"/>
    </source>
</evidence>
<feature type="compositionally biased region" description="Acidic residues" evidence="1">
    <location>
        <begin position="189"/>
        <end position="206"/>
    </location>
</feature>
<feature type="region of interest" description="Disordered" evidence="1">
    <location>
        <begin position="100"/>
        <end position="128"/>
    </location>
</feature>
<dbReference type="Proteomes" id="UP000780801">
    <property type="component" value="Unassembled WGS sequence"/>
</dbReference>
<evidence type="ECO:0000256" key="1">
    <source>
        <dbReference type="SAM" id="MobiDB-lite"/>
    </source>
</evidence>
<feature type="compositionally biased region" description="Polar residues" evidence="1">
    <location>
        <begin position="112"/>
        <end position="128"/>
    </location>
</feature>
<feature type="compositionally biased region" description="Basic and acidic residues" evidence="1">
    <location>
        <begin position="171"/>
        <end position="188"/>
    </location>
</feature>
<protein>
    <submittedName>
        <fullName evidence="2">Uncharacterized protein</fullName>
    </submittedName>
</protein>
<evidence type="ECO:0000313" key="3">
    <source>
        <dbReference type="Proteomes" id="UP000780801"/>
    </source>
</evidence>
<feature type="non-terminal residue" evidence="2">
    <location>
        <position position="1"/>
    </location>
</feature>
<comment type="caution">
    <text evidence="2">The sequence shown here is derived from an EMBL/GenBank/DDBJ whole genome shotgun (WGS) entry which is preliminary data.</text>
</comment>
<accession>A0A9P6FPC7</accession>
<feature type="compositionally biased region" description="Basic and acidic residues" evidence="1">
    <location>
        <begin position="154"/>
        <end position="163"/>
    </location>
</feature>
<dbReference type="EMBL" id="JAABOA010002810">
    <property type="protein sequence ID" value="KAF9579378.1"/>
    <property type="molecule type" value="Genomic_DNA"/>
</dbReference>
<gene>
    <name evidence="2" type="ORF">BGW38_004396</name>
</gene>
<dbReference type="AlphaFoldDB" id="A0A9P6FPC7"/>
<name>A0A9P6FPC7_9FUNG</name>
<feature type="region of interest" description="Disordered" evidence="1">
    <location>
        <begin position="60"/>
        <end position="88"/>
    </location>
</feature>
<keyword evidence="3" id="KW-1185">Reference proteome</keyword>
<feature type="region of interest" description="Disordered" evidence="1">
    <location>
        <begin position="1"/>
        <end position="47"/>
    </location>
</feature>
<reference evidence="2" key="1">
    <citation type="journal article" date="2020" name="Fungal Divers.">
        <title>Resolving the Mortierellaceae phylogeny through synthesis of multi-gene phylogenetics and phylogenomics.</title>
        <authorList>
            <person name="Vandepol N."/>
            <person name="Liber J."/>
            <person name="Desiro A."/>
            <person name="Na H."/>
            <person name="Kennedy M."/>
            <person name="Barry K."/>
            <person name="Grigoriev I.V."/>
            <person name="Miller A.N."/>
            <person name="O'Donnell K."/>
            <person name="Stajich J.E."/>
            <person name="Bonito G."/>
        </authorList>
    </citation>
    <scope>NUCLEOTIDE SEQUENCE</scope>
    <source>
        <strain evidence="2">KOD1015</strain>
    </source>
</reference>
<feature type="compositionally biased region" description="Polar residues" evidence="1">
    <location>
        <begin position="207"/>
        <end position="216"/>
    </location>
</feature>
<feature type="region of interest" description="Disordered" evidence="1">
    <location>
        <begin position="142"/>
        <end position="222"/>
    </location>
</feature>
<proteinExistence type="predicted"/>